<dbReference type="OrthoDB" id="5824286at2"/>
<dbReference type="AlphaFoldDB" id="A0A0J8V7N8"/>
<evidence type="ECO:0000313" key="3">
    <source>
        <dbReference type="Proteomes" id="UP000240481"/>
    </source>
</evidence>
<dbReference type="Proteomes" id="UP000240481">
    <property type="component" value="Unassembled WGS sequence"/>
</dbReference>
<reference evidence="2 3" key="1">
    <citation type="submission" date="2018-01" db="EMBL/GenBank/DDBJ databases">
        <title>Whole genome sequencing of Histamine producing bacteria.</title>
        <authorList>
            <person name="Butler K."/>
        </authorList>
    </citation>
    <scope>NUCLEOTIDE SEQUENCE [LARGE SCALE GENOMIC DNA]</scope>
    <source>
        <strain evidence="2 3">DSM 24669</strain>
    </source>
</reference>
<dbReference type="InterPro" id="IPR021271">
    <property type="entry name" value="DUF2850"/>
</dbReference>
<keyword evidence="3" id="KW-1185">Reference proteome</keyword>
<protein>
    <submittedName>
        <fullName evidence="2">DUF2850 domain-containing protein</fullName>
    </submittedName>
</protein>
<name>A0A0J8V7N8_9GAMM</name>
<comment type="caution">
    <text evidence="2">The sequence shown here is derived from an EMBL/GenBank/DDBJ whole genome shotgun (WGS) entry which is preliminary data.</text>
</comment>
<sequence>MTKAAPKQKSAKKRLQTTFLLGVIACGTTMVGLVTTGVVPYAWLLPEPPVNIDGVWTEQAVAEYASDSFELRPDGVYVNGRVVSTHYDWDGNTLSYQFGDDMYEYVYYSGQFMRKSPLHYTSMFSRQVL</sequence>
<keyword evidence="1" id="KW-1133">Transmembrane helix</keyword>
<accession>A0A0J8V7N8</accession>
<gene>
    <name evidence="2" type="ORF">C9I94_21840</name>
</gene>
<evidence type="ECO:0000313" key="2">
    <source>
        <dbReference type="EMBL" id="PSW20915.1"/>
    </source>
</evidence>
<dbReference type="Pfam" id="PF11012">
    <property type="entry name" value="DUF2850"/>
    <property type="match status" value="1"/>
</dbReference>
<organism evidence="2 3">
    <name type="scientific">Photobacterium swingsii</name>
    <dbReference type="NCBI Taxonomy" id="680026"/>
    <lineage>
        <taxon>Bacteria</taxon>
        <taxon>Pseudomonadati</taxon>
        <taxon>Pseudomonadota</taxon>
        <taxon>Gammaproteobacteria</taxon>
        <taxon>Vibrionales</taxon>
        <taxon>Vibrionaceae</taxon>
        <taxon>Photobacterium</taxon>
    </lineage>
</organism>
<keyword evidence="1" id="KW-0812">Transmembrane</keyword>
<dbReference type="PROSITE" id="PS51257">
    <property type="entry name" value="PROKAR_LIPOPROTEIN"/>
    <property type="match status" value="1"/>
</dbReference>
<dbReference type="RefSeq" id="WP_048899911.1">
    <property type="nucleotide sequence ID" value="NZ_AP024852.1"/>
</dbReference>
<feature type="transmembrane region" description="Helical" evidence="1">
    <location>
        <begin position="20"/>
        <end position="43"/>
    </location>
</feature>
<proteinExistence type="predicted"/>
<evidence type="ECO:0000256" key="1">
    <source>
        <dbReference type="SAM" id="Phobius"/>
    </source>
</evidence>
<dbReference type="EMBL" id="PYLZ01000016">
    <property type="protein sequence ID" value="PSW20915.1"/>
    <property type="molecule type" value="Genomic_DNA"/>
</dbReference>
<keyword evidence="1" id="KW-0472">Membrane</keyword>